<evidence type="ECO:0000313" key="2">
    <source>
        <dbReference type="Proteomes" id="UP000662618"/>
    </source>
</evidence>
<evidence type="ECO:0008006" key="3">
    <source>
        <dbReference type="Google" id="ProtNLM"/>
    </source>
</evidence>
<evidence type="ECO:0000313" key="1">
    <source>
        <dbReference type="EMBL" id="CAD7804162.1"/>
    </source>
</evidence>
<keyword evidence="2" id="KW-1185">Reference proteome</keyword>
<organism evidence="1 2">
    <name type="scientific">Chryseobacterium aquaeductus</name>
    <dbReference type="NCBI Taxonomy" id="2675056"/>
    <lineage>
        <taxon>Bacteria</taxon>
        <taxon>Pseudomonadati</taxon>
        <taxon>Bacteroidota</taxon>
        <taxon>Flavobacteriia</taxon>
        <taxon>Flavobacteriales</taxon>
        <taxon>Weeksellaceae</taxon>
        <taxon>Chryseobacterium group</taxon>
        <taxon>Chryseobacterium</taxon>
    </lineage>
</organism>
<protein>
    <recommendedName>
        <fullName evidence="3">DUF4595 domain-containing protein</fullName>
    </recommendedName>
</protein>
<proteinExistence type="predicted"/>
<dbReference type="Proteomes" id="UP000662618">
    <property type="component" value="Unassembled WGS sequence"/>
</dbReference>
<dbReference type="RefSeq" id="WP_162087613.1">
    <property type="nucleotide sequence ID" value="NZ_CAJIMS010000001.1"/>
</dbReference>
<dbReference type="EMBL" id="CAJIMS010000001">
    <property type="protein sequence ID" value="CAD7804162.1"/>
    <property type="molecule type" value="Genomic_DNA"/>
</dbReference>
<gene>
    <name evidence="1" type="ORF">CHRY9390_01184</name>
</gene>
<dbReference type="AlphaFoldDB" id="A0A9N8MG09"/>
<accession>A0A9N8MG09</accession>
<sequence>MKQIFYFILLVAGISSIHSCKDLVDEEGNPLIDLNQSSGFNGPRALFREVTDAKTIAEYQYNGLLLSKVLTEGNSVTNVMWSGDKISQVTFNGRLDLDGDGIVEDDSIVYTQLFTYGNLGRLTIISENRATYKRTPAVPPTTPAGPYVLNKRVKVLYDLTYSSTTGKLDMINMKNGPEAPGVPFEYKDYSKTWYTYLGDNVSKVERHYGVITGGINGPAVERYGYEFLNYDSQISPYTLLPFAYNVSALLKTDAGDERSFILSPNNPKRISITDLTEPVPTPFIFSTAYRYDAQTYMTQGFSVNYIYKPL</sequence>
<reference evidence="1" key="1">
    <citation type="submission" date="2020-12" db="EMBL/GenBank/DDBJ databases">
        <authorList>
            <person name="Rodrigo-Torres L."/>
            <person name="Arahal R. D."/>
            <person name="Lucena T."/>
        </authorList>
    </citation>
    <scope>NUCLEOTIDE SEQUENCE</scope>
    <source>
        <strain evidence="1">CECT 9390</strain>
    </source>
</reference>
<name>A0A9N8MG09_9FLAO</name>
<comment type="caution">
    <text evidence="1">The sequence shown here is derived from an EMBL/GenBank/DDBJ whole genome shotgun (WGS) entry which is preliminary data.</text>
</comment>